<dbReference type="PANTHER" id="PTHR23033">
    <property type="entry name" value="BETA1,3-GALACTOSYLTRANSFERASE"/>
    <property type="match status" value="1"/>
</dbReference>
<dbReference type="GO" id="GO:0016263">
    <property type="term" value="F:glycoprotein-N-acetylgalactosamine 3-beta-galactosyltransferase activity"/>
    <property type="evidence" value="ECO:0007669"/>
    <property type="project" value="TreeGrafter"/>
</dbReference>
<name>A0A8J2NQU3_9HEXA</name>
<evidence type="ECO:0000256" key="6">
    <source>
        <dbReference type="ARBA" id="ARBA00023136"/>
    </source>
</evidence>
<dbReference type="Proteomes" id="UP000708208">
    <property type="component" value="Unassembled WGS sequence"/>
</dbReference>
<dbReference type="OrthoDB" id="414175at2759"/>
<dbReference type="GO" id="GO:0016020">
    <property type="term" value="C:membrane"/>
    <property type="evidence" value="ECO:0007669"/>
    <property type="project" value="UniProtKB-SubCell"/>
</dbReference>
<dbReference type="PANTHER" id="PTHR23033:SF14">
    <property type="entry name" value="GLYCOPROTEIN-N-ACETYLGALACTOSAMINE 3-BETA-GALACTOSYLTRANSFERASE 1-RELATED"/>
    <property type="match status" value="1"/>
</dbReference>
<evidence type="ECO:0000256" key="1">
    <source>
        <dbReference type="ARBA" id="ARBA00004606"/>
    </source>
</evidence>
<evidence type="ECO:0000256" key="4">
    <source>
        <dbReference type="ARBA" id="ARBA00022968"/>
    </source>
</evidence>
<dbReference type="EMBL" id="CAJVCH010028899">
    <property type="protein sequence ID" value="CAG7705358.1"/>
    <property type="molecule type" value="Genomic_DNA"/>
</dbReference>
<evidence type="ECO:0008006" key="10">
    <source>
        <dbReference type="Google" id="ProtNLM"/>
    </source>
</evidence>
<gene>
    <name evidence="8" type="ORF">AFUS01_LOCUS4617</name>
</gene>
<keyword evidence="5 7" id="KW-1133">Transmembrane helix</keyword>
<evidence type="ECO:0000256" key="2">
    <source>
        <dbReference type="ARBA" id="ARBA00006462"/>
    </source>
</evidence>
<accession>A0A8J2NQU3</accession>
<feature type="transmembrane region" description="Helical" evidence="7">
    <location>
        <begin position="21"/>
        <end position="41"/>
    </location>
</feature>
<evidence type="ECO:0000313" key="8">
    <source>
        <dbReference type="EMBL" id="CAG7705358.1"/>
    </source>
</evidence>
<keyword evidence="3 7" id="KW-0812">Transmembrane</keyword>
<evidence type="ECO:0000313" key="9">
    <source>
        <dbReference type="Proteomes" id="UP000708208"/>
    </source>
</evidence>
<keyword evidence="4" id="KW-0735">Signal-anchor</keyword>
<protein>
    <recommendedName>
        <fullName evidence="10">Hexosyltransferase</fullName>
    </recommendedName>
</protein>
<dbReference type="InterPro" id="IPR026050">
    <property type="entry name" value="C1GALT1/C1GALT1_chp1"/>
</dbReference>
<keyword evidence="6 7" id="KW-0472">Membrane</keyword>
<proteinExistence type="inferred from homology"/>
<sequence length="215" mass="24187">MKSYCCNSKAGYKMSSTIHKMAPYLIGIVLGFCLTSIFKIGSFEDLSRNFYQCESTSPPSITTVNETVDRNLSSKPLPQESTAPPDTEITEIKINSSVASRLEKEVRIVCWIMTRPVNATEKILAVKKTWGRRCTKLLILSSANNTETGTMGLNNTQEGRDWLWAKTKEAFKYIYANHLEDGEWFLKADDDTPHWTGGFNDGKMFGEEPGYGMLL</sequence>
<reference evidence="8" key="1">
    <citation type="submission" date="2021-06" db="EMBL/GenBank/DDBJ databases">
        <authorList>
            <person name="Hodson N. C."/>
            <person name="Mongue J. A."/>
            <person name="Jaron S. K."/>
        </authorList>
    </citation>
    <scope>NUCLEOTIDE SEQUENCE</scope>
</reference>
<organism evidence="8 9">
    <name type="scientific">Allacma fusca</name>
    <dbReference type="NCBI Taxonomy" id="39272"/>
    <lineage>
        <taxon>Eukaryota</taxon>
        <taxon>Metazoa</taxon>
        <taxon>Ecdysozoa</taxon>
        <taxon>Arthropoda</taxon>
        <taxon>Hexapoda</taxon>
        <taxon>Collembola</taxon>
        <taxon>Symphypleona</taxon>
        <taxon>Sminthuridae</taxon>
        <taxon>Allacma</taxon>
    </lineage>
</organism>
<dbReference type="AlphaFoldDB" id="A0A8J2NQU3"/>
<evidence type="ECO:0000256" key="7">
    <source>
        <dbReference type="SAM" id="Phobius"/>
    </source>
</evidence>
<evidence type="ECO:0000256" key="5">
    <source>
        <dbReference type="ARBA" id="ARBA00022989"/>
    </source>
</evidence>
<comment type="caution">
    <text evidence="8">The sequence shown here is derived from an EMBL/GenBank/DDBJ whole genome shotgun (WGS) entry which is preliminary data.</text>
</comment>
<comment type="similarity">
    <text evidence="2">Belongs to the glycosyltransferase 31 family. Beta3-Gal-T subfamily.</text>
</comment>
<comment type="subcellular location">
    <subcellularLocation>
        <location evidence="1">Membrane</location>
        <topology evidence="1">Single-pass type II membrane protein</topology>
    </subcellularLocation>
</comment>
<keyword evidence="9" id="KW-1185">Reference proteome</keyword>
<evidence type="ECO:0000256" key="3">
    <source>
        <dbReference type="ARBA" id="ARBA00022692"/>
    </source>
</evidence>